<feature type="domain" description="Threonine/Serine exporter ThrE" evidence="9">
    <location>
        <begin position="274"/>
        <end position="405"/>
    </location>
</feature>
<name>A0A939C056_9ACTN</name>
<feature type="transmembrane region" description="Helical" evidence="7">
    <location>
        <begin position="191"/>
        <end position="211"/>
    </location>
</feature>
<feature type="transmembrane region" description="Helical" evidence="7">
    <location>
        <begin position="116"/>
        <end position="136"/>
    </location>
</feature>
<comment type="subcellular location">
    <subcellularLocation>
        <location evidence="1">Cell membrane</location>
        <topology evidence="1">Multi-pass membrane protein</topology>
    </subcellularLocation>
</comment>
<dbReference type="PANTHER" id="PTHR34390:SF2">
    <property type="entry name" value="SUCCINATE TRANSPORTER SUBUNIT YJJP-RELATED"/>
    <property type="match status" value="1"/>
</dbReference>
<dbReference type="AlphaFoldDB" id="A0A939C056"/>
<keyword evidence="5 7" id="KW-0472">Membrane</keyword>
<keyword evidence="3 7" id="KW-0812">Transmembrane</keyword>
<evidence type="ECO:0000256" key="5">
    <source>
        <dbReference type="ARBA" id="ARBA00023136"/>
    </source>
</evidence>
<evidence type="ECO:0000256" key="2">
    <source>
        <dbReference type="ARBA" id="ARBA00022475"/>
    </source>
</evidence>
<keyword evidence="2" id="KW-1003">Cell membrane</keyword>
<dbReference type="GO" id="GO:0015744">
    <property type="term" value="P:succinate transport"/>
    <property type="evidence" value="ECO:0007669"/>
    <property type="project" value="TreeGrafter"/>
</dbReference>
<dbReference type="Pfam" id="PF12821">
    <property type="entry name" value="ThrE_2"/>
    <property type="match status" value="1"/>
</dbReference>
<feature type="domain" description="Threonine/serine exporter-like N-terminal" evidence="8">
    <location>
        <begin position="19"/>
        <end position="248"/>
    </location>
</feature>
<keyword evidence="11" id="KW-1185">Reference proteome</keyword>
<dbReference type="InterPro" id="IPR024528">
    <property type="entry name" value="ThrE_2"/>
</dbReference>
<dbReference type="GO" id="GO:0022857">
    <property type="term" value="F:transmembrane transporter activity"/>
    <property type="evidence" value="ECO:0007669"/>
    <property type="project" value="InterPro"/>
</dbReference>
<comment type="similarity">
    <text evidence="6">Belongs to the ThrE exporter (TC 2.A.79) family.</text>
</comment>
<evidence type="ECO:0000256" key="3">
    <source>
        <dbReference type="ARBA" id="ARBA00022692"/>
    </source>
</evidence>
<evidence type="ECO:0000256" key="7">
    <source>
        <dbReference type="SAM" id="Phobius"/>
    </source>
</evidence>
<gene>
    <name evidence="10" type="ORF">JL106_16470</name>
</gene>
<feature type="transmembrane region" description="Helical" evidence="7">
    <location>
        <begin position="231"/>
        <end position="251"/>
    </location>
</feature>
<dbReference type="Pfam" id="PF06738">
    <property type="entry name" value="ThrE"/>
    <property type="match status" value="1"/>
</dbReference>
<feature type="transmembrane region" description="Helical" evidence="7">
    <location>
        <begin position="345"/>
        <end position="369"/>
    </location>
</feature>
<dbReference type="Proteomes" id="UP000663792">
    <property type="component" value="Unassembled WGS sequence"/>
</dbReference>
<evidence type="ECO:0000313" key="11">
    <source>
        <dbReference type="Proteomes" id="UP000663792"/>
    </source>
</evidence>
<dbReference type="InterPro" id="IPR010619">
    <property type="entry name" value="ThrE-like_N"/>
</dbReference>
<evidence type="ECO:0000256" key="1">
    <source>
        <dbReference type="ARBA" id="ARBA00004651"/>
    </source>
</evidence>
<dbReference type="EMBL" id="JAERWK010000021">
    <property type="protein sequence ID" value="MBM9468880.1"/>
    <property type="molecule type" value="Genomic_DNA"/>
</dbReference>
<feature type="transmembrane region" description="Helical" evidence="7">
    <location>
        <begin position="389"/>
        <end position="411"/>
    </location>
</feature>
<feature type="transmembrane region" description="Helical" evidence="7">
    <location>
        <begin position="263"/>
        <end position="282"/>
    </location>
</feature>
<comment type="caution">
    <text evidence="10">The sequence shown here is derived from an EMBL/GenBank/DDBJ whole genome shotgun (WGS) entry which is preliminary data.</text>
</comment>
<reference evidence="10" key="1">
    <citation type="submission" date="2021-01" db="EMBL/GenBank/DDBJ databases">
        <title>YIM 132084 draft genome.</title>
        <authorList>
            <person name="An D."/>
        </authorList>
    </citation>
    <scope>NUCLEOTIDE SEQUENCE</scope>
    <source>
        <strain evidence="10">YIM 132084</strain>
    </source>
</reference>
<accession>A0A939C056</accession>
<feature type="transmembrane region" description="Helical" evidence="7">
    <location>
        <begin position="142"/>
        <end position="159"/>
    </location>
</feature>
<dbReference type="GO" id="GO:0005886">
    <property type="term" value="C:plasma membrane"/>
    <property type="evidence" value="ECO:0007669"/>
    <property type="project" value="UniProtKB-SubCell"/>
</dbReference>
<evidence type="ECO:0000259" key="8">
    <source>
        <dbReference type="Pfam" id="PF06738"/>
    </source>
</evidence>
<dbReference type="InterPro" id="IPR050539">
    <property type="entry name" value="ThrE_Dicarb/AminoAcid_Exp"/>
</dbReference>
<protein>
    <submittedName>
        <fullName evidence="10">Threonine/serine exporter family protein</fullName>
    </submittedName>
</protein>
<keyword evidence="4 7" id="KW-1133">Transmembrane helix</keyword>
<feature type="transmembrane region" description="Helical" evidence="7">
    <location>
        <begin position="289"/>
        <end position="309"/>
    </location>
</feature>
<dbReference type="PANTHER" id="PTHR34390">
    <property type="entry name" value="UPF0442 PROTEIN YJJB-RELATED"/>
    <property type="match status" value="1"/>
</dbReference>
<proteinExistence type="inferred from homology"/>
<evidence type="ECO:0000313" key="10">
    <source>
        <dbReference type="EMBL" id="MBM9468880.1"/>
    </source>
</evidence>
<dbReference type="RefSeq" id="WP_205261831.1">
    <property type="nucleotide sequence ID" value="NZ_JAERWK010000021.1"/>
</dbReference>
<feature type="transmembrane region" description="Helical" evidence="7">
    <location>
        <begin position="166"/>
        <end position="185"/>
    </location>
</feature>
<evidence type="ECO:0000256" key="6">
    <source>
        <dbReference type="ARBA" id="ARBA00034125"/>
    </source>
</evidence>
<organism evidence="10 11">
    <name type="scientific">Nakamurella leprariae</name>
    <dbReference type="NCBI Taxonomy" id="2803911"/>
    <lineage>
        <taxon>Bacteria</taxon>
        <taxon>Bacillati</taxon>
        <taxon>Actinomycetota</taxon>
        <taxon>Actinomycetes</taxon>
        <taxon>Nakamurellales</taxon>
        <taxon>Nakamurellaceae</taxon>
        <taxon>Nakamurella</taxon>
    </lineage>
</organism>
<feature type="transmembrane region" description="Helical" evidence="7">
    <location>
        <begin position="315"/>
        <end position="333"/>
    </location>
</feature>
<evidence type="ECO:0000256" key="4">
    <source>
        <dbReference type="ARBA" id="ARBA00022989"/>
    </source>
</evidence>
<evidence type="ECO:0000259" key="9">
    <source>
        <dbReference type="Pfam" id="PF12821"/>
    </source>
</evidence>
<sequence>MRTDPEAAADLTAAAVAGLLANGAESERIAERAAQVAGGAGGTATVTLGWSESSVTTTVPGHPPVERRFSAAPSVVGMNRVVGIDHAVNDFSGGRKTVRESLAAIDTARRQPLANVWLFAAACAVGACALAVIFGIDHWQGLLAIAVSAGLGAFVRRGIGRLGGSNFWQAGVAAFLAGLIGALAVDLDVSSPLRLIAVCPCMVLVPGPHLLNGAFDLAAGRIPLGLARLTFATVTLVAIAAGLLLGLAAGGATLVLDPAGREIPIALDALAGGVVAVCYGVFYSAPLRILIWPFLVGAGVHALRWVAIYHWHVESWVGAGLACLVAGFVLVPVSRRLQLPFSAIGFASVVSLMPGLLVFRTLAALSMLQDATGAQATELVQSAVDNANVAALTVMAMAIGFIVPTACYGLVQRLRTGTPVSW</sequence>